<feature type="region of interest" description="Disordered" evidence="1">
    <location>
        <begin position="25"/>
        <end position="62"/>
    </location>
</feature>
<dbReference type="VEuPathDB" id="VectorBase:LDEU000254"/>
<keyword evidence="2" id="KW-0732">Signal</keyword>
<dbReference type="InterPro" id="IPR002557">
    <property type="entry name" value="Chitin-bd_dom"/>
</dbReference>
<evidence type="ECO:0000313" key="4">
    <source>
        <dbReference type="EMBL" id="RWS31784.1"/>
    </source>
</evidence>
<evidence type="ECO:0000256" key="1">
    <source>
        <dbReference type="SAM" id="MobiDB-lite"/>
    </source>
</evidence>
<comment type="caution">
    <text evidence="4">The sequence shown here is derived from an EMBL/GenBank/DDBJ whole genome shotgun (WGS) entry which is preliminary data.</text>
</comment>
<dbReference type="InterPro" id="IPR036508">
    <property type="entry name" value="Chitin-bd_dom_sf"/>
</dbReference>
<dbReference type="OrthoDB" id="10059269at2759"/>
<keyword evidence="5" id="KW-1185">Reference proteome</keyword>
<reference evidence="4 5" key="1">
    <citation type="journal article" date="2018" name="Gigascience">
        <title>Genomes of trombidid mites reveal novel predicted allergens and laterally-transferred genes associated with secondary metabolism.</title>
        <authorList>
            <person name="Dong X."/>
            <person name="Chaisiri K."/>
            <person name="Xia D."/>
            <person name="Armstrong S.D."/>
            <person name="Fang Y."/>
            <person name="Donnelly M.J."/>
            <person name="Kadowaki T."/>
            <person name="McGarry J.W."/>
            <person name="Darby A.C."/>
            <person name="Makepeace B.L."/>
        </authorList>
    </citation>
    <scope>NUCLEOTIDE SEQUENCE [LARGE SCALE GENOMIC DNA]</scope>
    <source>
        <strain evidence="4">UoL-UT</strain>
    </source>
</reference>
<feature type="signal peptide" evidence="2">
    <location>
        <begin position="1"/>
        <end position="17"/>
    </location>
</feature>
<evidence type="ECO:0000259" key="3">
    <source>
        <dbReference type="PROSITE" id="PS50940"/>
    </source>
</evidence>
<dbReference type="STRING" id="299467.A0A443SWA5"/>
<feature type="chain" id="PRO_5019538046" description="Chitin-binding type-2 domain-containing protein" evidence="2">
    <location>
        <begin position="18"/>
        <end position="162"/>
    </location>
</feature>
<protein>
    <recommendedName>
        <fullName evidence="3">Chitin-binding type-2 domain-containing protein</fullName>
    </recommendedName>
</protein>
<dbReference type="EMBL" id="NCKV01000062">
    <property type="protein sequence ID" value="RWS31784.1"/>
    <property type="molecule type" value="Genomic_DNA"/>
</dbReference>
<evidence type="ECO:0000313" key="5">
    <source>
        <dbReference type="Proteomes" id="UP000288716"/>
    </source>
</evidence>
<feature type="region of interest" description="Disordered" evidence="1">
    <location>
        <begin position="130"/>
        <end position="162"/>
    </location>
</feature>
<dbReference type="Gene3D" id="2.170.140.10">
    <property type="entry name" value="Chitin binding domain"/>
    <property type="match status" value="1"/>
</dbReference>
<name>A0A443SWA5_9ACAR</name>
<gene>
    <name evidence="4" type="ORF">B4U80_07989</name>
</gene>
<feature type="domain" description="Chitin-binding type-2" evidence="3">
    <location>
        <begin position="64"/>
        <end position="123"/>
    </location>
</feature>
<sequence>MIIKLCTFLLLLTAVQCQYSKGGRFEQQKDGSQSQQRPNVDGDGSDGNSVEAGPEPPSIIPQTNFICEDKPYPLGMYADLETGCTVYHMCFDGRKESFLCGTGTVFNQEILSCDHPQNVVCEDSPKYYDANTELGKSVPEPSGGGGQRPVPGGGGQRPVPGG</sequence>
<dbReference type="PANTHER" id="PTHR22933">
    <property type="entry name" value="FI18007P1-RELATED"/>
    <property type="match status" value="1"/>
</dbReference>
<feature type="compositionally biased region" description="Gly residues" evidence="1">
    <location>
        <begin position="142"/>
        <end position="162"/>
    </location>
</feature>
<proteinExistence type="predicted"/>
<dbReference type="SUPFAM" id="SSF57625">
    <property type="entry name" value="Invertebrate chitin-binding proteins"/>
    <property type="match status" value="1"/>
</dbReference>
<feature type="non-terminal residue" evidence="4">
    <location>
        <position position="162"/>
    </location>
</feature>
<dbReference type="InterPro" id="IPR052976">
    <property type="entry name" value="Scoloptoxin-like"/>
</dbReference>
<dbReference type="PROSITE" id="PS50940">
    <property type="entry name" value="CHIT_BIND_II"/>
    <property type="match status" value="1"/>
</dbReference>
<dbReference type="Proteomes" id="UP000288716">
    <property type="component" value="Unassembled WGS sequence"/>
</dbReference>
<dbReference type="AlphaFoldDB" id="A0A443SWA5"/>
<dbReference type="PANTHER" id="PTHR22933:SF43">
    <property type="entry name" value="LP10131P"/>
    <property type="match status" value="1"/>
</dbReference>
<dbReference type="GO" id="GO:0005576">
    <property type="term" value="C:extracellular region"/>
    <property type="evidence" value="ECO:0007669"/>
    <property type="project" value="InterPro"/>
</dbReference>
<evidence type="ECO:0000256" key="2">
    <source>
        <dbReference type="SAM" id="SignalP"/>
    </source>
</evidence>
<organism evidence="4 5">
    <name type="scientific">Leptotrombidium deliense</name>
    <dbReference type="NCBI Taxonomy" id="299467"/>
    <lineage>
        <taxon>Eukaryota</taxon>
        <taxon>Metazoa</taxon>
        <taxon>Ecdysozoa</taxon>
        <taxon>Arthropoda</taxon>
        <taxon>Chelicerata</taxon>
        <taxon>Arachnida</taxon>
        <taxon>Acari</taxon>
        <taxon>Acariformes</taxon>
        <taxon>Trombidiformes</taxon>
        <taxon>Prostigmata</taxon>
        <taxon>Anystina</taxon>
        <taxon>Parasitengona</taxon>
        <taxon>Trombiculoidea</taxon>
        <taxon>Trombiculidae</taxon>
        <taxon>Leptotrombidium</taxon>
    </lineage>
</organism>
<dbReference type="GO" id="GO:0008061">
    <property type="term" value="F:chitin binding"/>
    <property type="evidence" value="ECO:0007669"/>
    <property type="project" value="InterPro"/>
</dbReference>
<dbReference type="SMART" id="SM00494">
    <property type="entry name" value="ChtBD2"/>
    <property type="match status" value="1"/>
</dbReference>
<accession>A0A443SWA5</accession>
<dbReference type="Pfam" id="PF01607">
    <property type="entry name" value="CBM_14"/>
    <property type="match status" value="1"/>
</dbReference>